<protein>
    <recommendedName>
        <fullName evidence="3">Outer membrane protein with beta-barrel domain</fullName>
    </recommendedName>
</protein>
<dbReference type="Proteomes" id="UP000283387">
    <property type="component" value="Unassembled WGS sequence"/>
</dbReference>
<evidence type="ECO:0008006" key="3">
    <source>
        <dbReference type="Google" id="ProtNLM"/>
    </source>
</evidence>
<evidence type="ECO:0000313" key="2">
    <source>
        <dbReference type="Proteomes" id="UP000283387"/>
    </source>
</evidence>
<accession>A0A419VUH6</accession>
<name>A0A419VUH6_9BACT</name>
<comment type="caution">
    <text evidence="1">The sequence shown here is derived from an EMBL/GenBank/DDBJ whole genome shotgun (WGS) entry which is preliminary data.</text>
</comment>
<keyword evidence="2" id="KW-1185">Reference proteome</keyword>
<dbReference type="AlphaFoldDB" id="A0A419VUH6"/>
<evidence type="ECO:0000313" key="1">
    <source>
        <dbReference type="EMBL" id="RKD85106.1"/>
    </source>
</evidence>
<sequence length="206" mass="24084">MKVNNFTKALVCIALLIVSVTVSGQNRIIRNQGFYYTIEGKAGYGLSMTTDYPPNWHDEFSPFNLGLAVSANIFLNYHVSAGVSLGYNQYTGPKMQTLPFMGNLKYFFGKPARTPFIYAEGGYAFRTDADQQHKGLIYEAGLGYRHQMGRRHNFLMFKLGYNYFKANHWKWDHKPYTDFDDWDMQWYFLERPTINFTIAFYHSTRY</sequence>
<gene>
    <name evidence="1" type="ORF">BC643_4625</name>
</gene>
<dbReference type="OrthoDB" id="1014848at2"/>
<dbReference type="RefSeq" id="WP_120275768.1">
    <property type="nucleotide sequence ID" value="NZ_RAPN01000006.1"/>
</dbReference>
<organism evidence="1 2">
    <name type="scientific">Mangrovibacterium diazotrophicum</name>
    <dbReference type="NCBI Taxonomy" id="1261403"/>
    <lineage>
        <taxon>Bacteria</taxon>
        <taxon>Pseudomonadati</taxon>
        <taxon>Bacteroidota</taxon>
        <taxon>Bacteroidia</taxon>
        <taxon>Marinilabiliales</taxon>
        <taxon>Prolixibacteraceae</taxon>
        <taxon>Mangrovibacterium</taxon>
    </lineage>
</organism>
<dbReference type="EMBL" id="RAPN01000006">
    <property type="protein sequence ID" value="RKD85106.1"/>
    <property type="molecule type" value="Genomic_DNA"/>
</dbReference>
<proteinExistence type="predicted"/>
<reference evidence="1 2" key="1">
    <citation type="submission" date="2018-09" db="EMBL/GenBank/DDBJ databases">
        <title>Genomic Encyclopedia of Archaeal and Bacterial Type Strains, Phase II (KMG-II): from individual species to whole genera.</title>
        <authorList>
            <person name="Goeker M."/>
        </authorList>
    </citation>
    <scope>NUCLEOTIDE SEQUENCE [LARGE SCALE GENOMIC DNA]</scope>
    <source>
        <strain evidence="1 2">DSM 27148</strain>
    </source>
</reference>